<dbReference type="RefSeq" id="WP_146215081.1">
    <property type="nucleotide sequence ID" value="NZ_QJKI01000008.1"/>
</dbReference>
<evidence type="ECO:0000256" key="2">
    <source>
        <dbReference type="SAM" id="Phobius"/>
    </source>
</evidence>
<feature type="compositionally biased region" description="Low complexity" evidence="1">
    <location>
        <begin position="32"/>
        <end position="48"/>
    </location>
</feature>
<keyword evidence="2" id="KW-0812">Transmembrane</keyword>
<sequence length="321" mass="35321">MMVDVIIGTVFWVVVIAWYLRRRRRKSAHVQPSSTASTSPSPNNPESALHPVAILREQLRQHCRSILADGLVEEDELVELHAWLSAQPALDAEPSVRRLSAQLGDALAKGALSTGQRQSIEDQLQNLAGIRLPVRTHAVRPASRTALPYLEGRQLDTVRFAYIDATGEYSDRRVVVRQLDGLCFQGLCLSRRATRTFRLDRVQGDITSEISGEVQEPWAWARDLAKPKSKPAPGKPAPQTTPAPAPAAELVGEVLFTGFARAERDALEQLADAHRWRVRKSITKNLTVLVAGPRAGEAKLAQARAAGVQVMDRGAFELLCK</sequence>
<accession>A0A318KTV9</accession>
<keyword evidence="2" id="KW-0472">Membrane</keyword>
<keyword evidence="2" id="KW-1133">Transmembrane helix</keyword>
<evidence type="ECO:0000313" key="4">
    <source>
        <dbReference type="Proteomes" id="UP000247555"/>
    </source>
</evidence>
<dbReference type="OrthoDB" id="9156317at2"/>
<dbReference type="AlphaFoldDB" id="A0A318KTV9"/>
<feature type="region of interest" description="Disordered" evidence="1">
    <location>
        <begin position="225"/>
        <end position="244"/>
    </location>
</feature>
<dbReference type="Gene3D" id="3.40.50.10190">
    <property type="entry name" value="BRCT domain"/>
    <property type="match status" value="1"/>
</dbReference>
<feature type="compositionally biased region" description="Pro residues" evidence="1">
    <location>
        <begin position="233"/>
        <end position="244"/>
    </location>
</feature>
<dbReference type="CDD" id="cd00027">
    <property type="entry name" value="BRCT"/>
    <property type="match status" value="1"/>
</dbReference>
<protein>
    <recommendedName>
        <fullName evidence="5">BRCT domain-containing protein</fullName>
    </recommendedName>
</protein>
<comment type="caution">
    <text evidence="3">The sequence shown here is derived from an EMBL/GenBank/DDBJ whole genome shotgun (WGS) entry which is preliminary data.</text>
</comment>
<reference evidence="3 4" key="1">
    <citation type="submission" date="2018-05" db="EMBL/GenBank/DDBJ databases">
        <title>Genomic Encyclopedia of Type Strains, Phase IV (KMG-IV): sequencing the most valuable type-strain genomes for metagenomic binning, comparative biology and taxonomic classification.</title>
        <authorList>
            <person name="Goeker M."/>
        </authorList>
    </citation>
    <scope>NUCLEOTIDE SEQUENCE [LARGE SCALE GENOMIC DNA]</scope>
    <source>
        <strain evidence="3 4">DSM 29661</strain>
    </source>
</reference>
<evidence type="ECO:0008006" key="5">
    <source>
        <dbReference type="Google" id="ProtNLM"/>
    </source>
</evidence>
<evidence type="ECO:0000256" key="1">
    <source>
        <dbReference type="SAM" id="MobiDB-lite"/>
    </source>
</evidence>
<proteinExistence type="predicted"/>
<gene>
    <name evidence="3" type="ORF">DFR34_10825</name>
</gene>
<keyword evidence="4" id="KW-1185">Reference proteome</keyword>
<dbReference type="InterPro" id="IPR036420">
    <property type="entry name" value="BRCT_dom_sf"/>
</dbReference>
<evidence type="ECO:0000313" key="3">
    <source>
        <dbReference type="EMBL" id="PXX79135.1"/>
    </source>
</evidence>
<dbReference type="Proteomes" id="UP000247555">
    <property type="component" value="Unassembled WGS sequence"/>
</dbReference>
<feature type="transmembrane region" description="Helical" evidence="2">
    <location>
        <begin position="6"/>
        <end position="21"/>
    </location>
</feature>
<dbReference type="EMBL" id="QJKI01000008">
    <property type="protein sequence ID" value="PXX79135.1"/>
    <property type="molecule type" value="Genomic_DNA"/>
</dbReference>
<dbReference type="SUPFAM" id="SSF52113">
    <property type="entry name" value="BRCT domain"/>
    <property type="match status" value="1"/>
</dbReference>
<name>A0A318KTV9_9NEIS</name>
<organism evidence="3 4">
    <name type="scientific">Rivihabitans pingtungensis</name>
    <dbReference type="NCBI Taxonomy" id="1054498"/>
    <lineage>
        <taxon>Bacteria</taxon>
        <taxon>Pseudomonadati</taxon>
        <taxon>Pseudomonadota</taxon>
        <taxon>Betaproteobacteria</taxon>
        <taxon>Neisseriales</taxon>
        <taxon>Aquaspirillaceae</taxon>
        <taxon>Rivihabitans</taxon>
    </lineage>
</organism>
<feature type="region of interest" description="Disordered" evidence="1">
    <location>
        <begin position="29"/>
        <end position="48"/>
    </location>
</feature>